<dbReference type="RefSeq" id="WP_121088068.1">
    <property type="nucleotide sequence ID" value="NZ_RBZU01000007.1"/>
</dbReference>
<accession>A0A494XS31</accession>
<gene>
    <name evidence="3" type="ORF">D7S86_17200</name>
</gene>
<dbReference type="Proteomes" id="UP000270342">
    <property type="component" value="Unassembled WGS sequence"/>
</dbReference>
<keyword evidence="4" id="KW-1185">Reference proteome</keyword>
<dbReference type="Pfam" id="PF04168">
    <property type="entry name" value="Alpha-E"/>
    <property type="match status" value="1"/>
</dbReference>
<dbReference type="InterPro" id="IPR025841">
    <property type="entry name" value="CP_ATPgrasp_2"/>
</dbReference>
<evidence type="ECO:0000313" key="4">
    <source>
        <dbReference type="Proteomes" id="UP000270342"/>
    </source>
</evidence>
<proteinExistence type="predicted"/>
<organism evidence="3 4">
    <name type="scientific">Pararobbsia silviterrae</name>
    <dbReference type="NCBI Taxonomy" id="1792498"/>
    <lineage>
        <taxon>Bacteria</taxon>
        <taxon>Pseudomonadati</taxon>
        <taxon>Pseudomonadota</taxon>
        <taxon>Betaproteobacteria</taxon>
        <taxon>Burkholderiales</taxon>
        <taxon>Burkholderiaceae</taxon>
        <taxon>Pararobbsia</taxon>
    </lineage>
</organism>
<dbReference type="AlphaFoldDB" id="A0A494XS31"/>
<comment type="caution">
    <text evidence="3">The sequence shown here is derived from an EMBL/GenBank/DDBJ whole genome shotgun (WGS) entry which is preliminary data.</text>
</comment>
<feature type="domain" description="Circularly permuted ATP-grasp type 2" evidence="2">
    <location>
        <begin position="96"/>
        <end position="479"/>
    </location>
</feature>
<evidence type="ECO:0000313" key="3">
    <source>
        <dbReference type="EMBL" id="RKP53440.1"/>
    </source>
</evidence>
<dbReference type="OrthoDB" id="9804079at2"/>
<dbReference type="EMBL" id="RBZU01000007">
    <property type="protein sequence ID" value="RKP53440.1"/>
    <property type="molecule type" value="Genomic_DNA"/>
</dbReference>
<name>A0A494XS31_9BURK</name>
<dbReference type="InterPro" id="IPR007296">
    <property type="entry name" value="DUF403"/>
</dbReference>
<reference evidence="3 4" key="1">
    <citation type="submission" date="2018-10" db="EMBL/GenBank/DDBJ databases">
        <title>Robbsia sp. DHC34, isolated from soil.</title>
        <authorList>
            <person name="Gao Z.-H."/>
            <person name="Qiu L.-H."/>
        </authorList>
    </citation>
    <scope>NUCLEOTIDE SEQUENCE [LARGE SCALE GENOMIC DNA]</scope>
    <source>
        <strain evidence="3 4">DHC34</strain>
    </source>
</reference>
<feature type="domain" description="DUF403" evidence="1">
    <location>
        <begin position="528"/>
        <end position="845"/>
    </location>
</feature>
<dbReference type="SUPFAM" id="SSF56059">
    <property type="entry name" value="Glutathione synthetase ATP-binding domain-like"/>
    <property type="match status" value="1"/>
</dbReference>
<dbReference type="PANTHER" id="PTHR34595">
    <property type="entry name" value="BLR5612 PROTEIN"/>
    <property type="match status" value="1"/>
</dbReference>
<dbReference type="InterPro" id="IPR051680">
    <property type="entry name" value="ATP-dep_Glu-Cys_Ligase-2"/>
</dbReference>
<dbReference type="Gene3D" id="3.40.50.11290">
    <property type="match status" value="1"/>
</dbReference>
<dbReference type="PANTHER" id="PTHR34595:SF2">
    <property type="entry name" value="BLR2978 PROTEIN"/>
    <property type="match status" value="1"/>
</dbReference>
<evidence type="ECO:0000259" key="2">
    <source>
        <dbReference type="Pfam" id="PF14403"/>
    </source>
</evidence>
<evidence type="ECO:0000259" key="1">
    <source>
        <dbReference type="Pfam" id="PF04168"/>
    </source>
</evidence>
<dbReference type="Pfam" id="PF14403">
    <property type="entry name" value="CP_ATPgrasp_2"/>
    <property type="match status" value="1"/>
</dbReference>
<protein>
    <submittedName>
        <fullName evidence="3">Uncharacterized protein</fullName>
    </submittedName>
</protein>
<sequence length="857" mass="94730">MAFQSSLPFEPGVPHADALLLRALPVRDGHWDELREDPATLREPWRRFFELLGEHGYANLGALSDAVSRRVRDNDITYNVYADQGGSRAWALDLLPFLIDEQEWQRIERGVAQRARLLNAIIADVYGSQTLLRDGYLPPALVFGHPGYLRPVKGYVPPNGHYLQLVAIDLARNNDGEWTVLSQRTEAPSGLGYSLENRLIVSDIFAEAFREMRVPRLAASFSRLGSTLAQLATHTMRGSNANGHPHIALLTPGPYSETYFEHVFLARYLGITLAEGKDLTVRDDVLYLKTLGGLERVHVLLRRLDDAFCDPVELRPDSTIGVPGLLQVMRAGNVVVSNVPGAGFVESPGLHAFLPAIAQRVLGQSLVLPSVPTWWCGEAAARDEACRELDHAFVMPTWPGRHGTRPVGMEQGVQHLKDWRDEIAHAPDGYTIQAPLALSHAPRFDEGLLDMRAAVVRCYAIGDANGDWHVMPGGFTRFAAERQAAVSMQLGGSSVDTWILSSEPPSTFSLMPAPLTPADLSRKHRTISSRAAENLFWSGRYGERAENSVRLCRIILGSLESDDSSALFATLVELARRSNLVPPPLPGTRATLREFEQTLIASLDESSPWPSVGHNLAGQARASGEVRGRLSNDHWRTIIAARNDFRDALRRLAPRIEAGQYNRLEVMTALERLAVHLTAISGAQGDRMTRDEAWRLLFVGRHIERVSSLSTFLRTAAAQHAIGTHAGFDLLLELFDSTLTYRSLYPGRFQLLPLLDLLVVEPTNPRSLYGVYERLVDKLDDLPTPAAHAQRPLLSSLLPTLADLPTLETLCERDVNDEYTALIQMCDRLTASMAALSNEISARYFSHAGASQAWTAA</sequence>